<dbReference type="SMART" id="SM00479">
    <property type="entry name" value="EXOIII"/>
    <property type="match status" value="1"/>
</dbReference>
<evidence type="ECO:0000313" key="6">
    <source>
        <dbReference type="Proteomes" id="UP000180057"/>
    </source>
</evidence>
<dbReference type="EMBL" id="MLQS01000014">
    <property type="protein sequence ID" value="OIJ20361.1"/>
    <property type="molecule type" value="Genomic_DNA"/>
</dbReference>
<evidence type="ECO:0000259" key="4">
    <source>
        <dbReference type="SMART" id="SM00479"/>
    </source>
</evidence>
<comment type="caution">
    <text evidence="5">The sequence shown here is derived from an EMBL/GenBank/DDBJ whole genome shotgun (WGS) entry which is preliminary data.</text>
</comment>
<dbReference type="STRING" id="472963.BKP45_09905"/>
<dbReference type="AlphaFoldDB" id="A0A1S2M6N2"/>
<dbReference type="InterPro" id="IPR013520">
    <property type="entry name" value="Ribonucl_H"/>
</dbReference>
<dbReference type="Proteomes" id="UP000180057">
    <property type="component" value="Unassembled WGS sequence"/>
</dbReference>
<dbReference type="RefSeq" id="WP_071389525.1">
    <property type="nucleotide sequence ID" value="NZ_MLQS01000014.1"/>
</dbReference>
<dbReference type="InterPro" id="IPR047201">
    <property type="entry name" value="ERI-1_3'hExo-like"/>
</dbReference>
<dbReference type="PANTHER" id="PTHR23044">
    <property type="entry name" value="3'-5' EXONUCLEASE ERI1-RELATED"/>
    <property type="match status" value="1"/>
</dbReference>
<evidence type="ECO:0000256" key="3">
    <source>
        <dbReference type="ARBA" id="ARBA00022839"/>
    </source>
</evidence>
<feature type="domain" description="Exonuclease" evidence="4">
    <location>
        <begin position="2"/>
        <end position="177"/>
    </location>
</feature>
<evidence type="ECO:0000256" key="2">
    <source>
        <dbReference type="ARBA" id="ARBA00022801"/>
    </source>
</evidence>
<keyword evidence="2" id="KW-0378">Hydrolase</keyword>
<keyword evidence="6" id="KW-1185">Reference proteome</keyword>
<dbReference type="PANTHER" id="PTHR23044:SF61">
    <property type="entry name" value="3'-5' EXORIBONUCLEASE 1-RELATED"/>
    <property type="match status" value="1"/>
</dbReference>
<sequence>MNVIVYDLELVKRFRKGQLSEIVEIGACKIDLNSKKIVDQFQVYISPKSGYVSKSTRKFIKMKKEDLDKAIPFKNGMQQFTQWVGDNYYLCSWGKDDKSHIINQCIRNKIKLDWFKNYNDIQKQIGKIITTDNNSQLGLKNALSIAEIAPIGKAHRGIDDAINTAHLLIKFIDQIKLDKNIVTKKEIFQQSKKIKQTIQLNKALKVNDNKKSASALVTSDRHSEGL</sequence>
<dbReference type="InterPro" id="IPR051274">
    <property type="entry name" value="3-5_Exoribonuclease"/>
</dbReference>
<organism evidence="5 6">
    <name type="scientific">Anaerobacillus alkalidiazotrophicus</name>
    <dbReference type="NCBI Taxonomy" id="472963"/>
    <lineage>
        <taxon>Bacteria</taxon>
        <taxon>Bacillati</taxon>
        <taxon>Bacillota</taxon>
        <taxon>Bacilli</taxon>
        <taxon>Bacillales</taxon>
        <taxon>Bacillaceae</taxon>
        <taxon>Anaerobacillus</taxon>
    </lineage>
</organism>
<dbReference type="Gene3D" id="3.30.420.10">
    <property type="entry name" value="Ribonuclease H-like superfamily/Ribonuclease H"/>
    <property type="match status" value="1"/>
</dbReference>
<evidence type="ECO:0000256" key="1">
    <source>
        <dbReference type="ARBA" id="ARBA00022722"/>
    </source>
</evidence>
<dbReference type="Pfam" id="PF00929">
    <property type="entry name" value="RNase_T"/>
    <property type="match status" value="1"/>
</dbReference>
<dbReference type="GO" id="GO:0003676">
    <property type="term" value="F:nucleic acid binding"/>
    <property type="evidence" value="ECO:0007669"/>
    <property type="project" value="InterPro"/>
</dbReference>
<proteinExistence type="predicted"/>
<keyword evidence="1" id="KW-0540">Nuclease</keyword>
<dbReference type="CDD" id="cd06133">
    <property type="entry name" value="ERI-1_3'hExo_like"/>
    <property type="match status" value="1"/>
</dbReference>
<dbReference type="InterPro" id="IPR036397">
    <property type="entry name" value="RNaseH_sf"/>
</dbReference>
<dbReference type="SUPFAM" id="SSF53098">
    <property type="entry name" value="Ribonuclease H-like"/>
    <property type="match status" value="1"/>
</dbReference>
<keyword evidence="3" id="KW-0269">Exonuclease</keyword>
<name>A0A1S2M6N2_9BACI</name>
<dbReference type="GO" id="GO:0000175">
    <property type="term" value="F:3'-5'-RNA exonuclease activity"/>
    <property type="evidence" value="ECO:0007669"/>
    <property type="project" value="InterPro"/>
</dbReference>
<protein>
    <recommendedName>
        <fullName evidence="4">Exonuclease domain-containing protein</fullName>
    </recommendedName>
</protein>
<accession>A0A1S2M6N2</accession>
<reference evidence="5 6" key="1">
    <citation type="submission" date="2016-10" db="EMBL/GenBank/DDBJ databases">
        <title>Draft genome sequences of four alkaliphilic bacteria belonging to the Anaerobacillus genus.</title>
        <authorList>
            <person name="Bassil N.M."/>
            <person name="Lloyd J.R."/>
        </authorList>
    </citation>
    <scope>NUCLEOTIDE SEQUENCE [LARGE SCALE GENOMIC DNA]</scope>
    <source>
        <strain evidence="5 6">DSM 22531</strain>
    </source>
</reference>
<dbReference type="InterPro" id="IPR012337">
    <property type="entry name" value="RNaseH-like_sf"/>
</dbReference>
<gene>
    <name evidence="5" type="ORF">BKP45_09905</name>
</gene>
<evidence type="ECO:0000313" key="5">
    <source>
        <dbReference type="EMBL" id="OIJ20361.1"/>
    </source>
</evidence>